<dbReference type="HOGENOM" id="CLU_2292659_0_0_1"/>
<evidence type="ECO:0000313" key="2">
    <source>
        <dbReference type="Proteomes" id="UP000008370"/>
    </source>
</evidence>
<organism evidence="1 2">
    <name type="scientific">Phanerochaete carnosa (strain HHB-10118-sp)</name>
    <name type="common">White-rot fungus</name>
    <name type="synonym">Peniophora carnosa</name>
    <dbReference type="NCBI Taxonomy" id="650164"/>
    <lineage>
        <taxon>Eukaryota</taxon>
        <taxon>Fungi</taxon>
        <taxon>Dikarya</taxon>
        <taxon>Basidiomycota</taxon>
        <taxon>Agaricomycotina</taxon>
        <taxon>Agaricomycetes</taxon>
        <taxon>Polyporales</taxon>
        <taxon>Phanerochaetaceae</taxon>
        <taxon>Phanerochaete</taxon>
    </lineage>
</organism>
<proteinExistence type="predicted"/>
<sequence>MGAEHDQDHPPKGLTHAWWKMRDPLPGIATVTALGDSLRQQNCNRARGARLRGIMDDSLHETRKHHQATISPTAHILGRHASPGSSWPANSAQFTAYMKYF</sequence>
<evidence type="ECO:0000313" key="1">
    <source>
        <dbReference type="EMBL" id="EKM59996.1"/>
    </source>
</evidence>
<dbReference type="EMBL" id="JH930469">
    <property type="protein sequence ID" value="EKM59996.1"/>
    <property type="molecule type" value="Genomic_DNA"/>
</dbReference>
<protein>
    <submittedName>
        <fullName evidence="1">Uncharacterized protein</fullName>
    </submittedName>
</protein>
<gene>
    <name evidence="1" type="ORF">PHACADRAFT_250832</name>
</gene>
<name>K5VAV0_PHACS</name>
<dbReference type="InParanoid" id="K5VAV0"/>
<reference evidence="1 2" key="1">
    <citation type="journal article" date="2012" name="BMC Genomics">
        <title>Comparative genomics of the white-rot fungi, Phanerochaete carnosa and P. chrysosporium, to elucidate the genetic basis of the distinct wood types they colonize.</title>
        <authorList>
            <person name="Suzuki H."/>
            <person name="MacDonald J."/>
            <person name="Syed K."/>
            <person name="Salamov A."/>
            <person name="Hori C."/>
            <person name="Aerts A."/>
            <person name="Henrissat B."/>
            <person name="Wiebenga A."/>
            <person name="vanKuyk P.A."/>
            <person name="Barry K."/>
            <person name="Lindquist E."/>
            <person name="LaButti K."/>
            <person name="Lapidus A."/>
            <person name="Lucas S."/>
            <person name="Coutinho P."/>
            <person name="Gong Y."/>
            <person name="Samejima M."/>
            <person name="Mahadevan R."/>
            <person name="Abou-Zaid M."/>
            <person name="de Vries R.P."/>
            <person name="Igarashi K."/>
            <person name="Yadav J.S."/>
            <person name="Grigoriev I.V."/>
            <person name="Master E.R."/>
        </authorList>
    </citation>
    <scope>NUCLEOTIDE SEQUENCE [LARGE SCALE GENOMIC DNA]</scope>
    <source>
        <strain evidence="1 2">HHB-10118-sp</strain>
    </source>
</reference>
<keyword evidence="2" id="KW-1185">Reference proteome</keyword>
<dbReference type="Proteomes" id="UP000008370">
    <property type="component" value="Unassembled WGS sequence"/>
</dbReference>
<dbReference type="RefSeq" id="XP_007392544.1">
    <property type="nucleotide sequence ID" value="XM_007392482.1"/>
</dbReference>
<dbReference type="KEGG" id="pco:PHACADRAFT_250832"/>
<accession>K5VAV0</accession>
<dbReference type="GeneID" id="18915041"/>
<dbReference type="AlphaFoldDB" id="K5VAV0"/>